<dbReference type="InterPro" id="IPR002033">
    <property type="entry name" value="TatC"/>
</dbReference>
<feature type="transmembrane region" description="Helical" evidence="7">
    <location>
        <begin position="12"/>
        <end position="32"/>
    </location>
</feature>
<feature type="transmembrane region" description="Helical" evidence="7">
    <location>
        <begin position="204"/>
        <end position="220"/>
    </location>
</feature>
<feature type="transmembrane region" description="Helical" evidence="7">
    <location>
        <begin position="117"/>
        <end position="139"/>
    </location>
</feature>
<comment type="caution">
    <text evidence="9">The sequence shown here is derived from an EMBL/GenBank/DDBJ whole genome shotgun (WGS) entry which is preliminary data.</text>
</comment>
<reference evidence="9 10" key="1">
    <citation type="submission" date="2019-06" db="EMBL/GenBank/DDBJ databases">
        <authorList>
            <person name="Li J."/>
        </authorList>
    </citation>
    <scope>NUCLEOTIDE SEQUENCE [LARGE SCALE GENOMIC DNA]</scope>
    <source>
        <strain evidence="9 10">LMG 28165</strain>
    </source>
</reference>
<keyword evidence="10" id="KW-1185">Reference proteome</keyword>
<keyword evidence="4 7" id="KW-1133">Transmembrane helix</keyword>
<feature type="transmembrane region" description="Helical" evidence="7">
    <location>
        <begin position="163"/>
        <end position="192"/>
    </location>
</feature>
<dbReference type="PANTHER" id="PTHR30371">
    <property type="entry name" value="SEC-INDEPENDENT PROTEIN TRANSLOCASE PROTEIN TATC"/>
    <property type="match status" value="1"/>
</dbReference>
<comment type="function">
    <text evidence="7">Part of the twin-arginine translocation (Tat) system that transports large folded proteins containing a characteristic twin-arginine motif in their signal peptide across membranes. Together with TatB, TatC is part of a receptor directly interacting with Tat signal peptides.</text>
</comment>
<organism evidence="9 10">
    <name type="scientific">Corynebacterium tapiri</name>
    <dbReference type="NCBI Taxonomy" id="1448266"/>
    <lineage>
        <taxon>Bacteria</taxon>
        <taxon>Bacillati</taxon>
        <taxon>Actinomycetota</taxon>
        <taxon>Actinomycetes</taxon>
        <taxon>Mycobacteriales</taxon>
        <taxon>Corynebacteriaceae</taxon>
        <taxon>Corynebacterium</taxon>
    </lineage>
</organism>
<evidence type="ECO:0000256" key="7">
    <source>
        <dbReference type="HAMAP-Rule" id="MF_00902"/>
    </source>
</evidence>
<dbReference type="GO" id="GO:0065002">
    <property type="term" value="P:intracellular protein transmembrane transport"/>
    <property type="evidence" value="ECO:0007669"/>
    <property type="project" value="TreeGrafter"/>
</dbReference>
<keyword evidence="7" id="KW-1003">Cell membrane</keyword>
<evidence type="ECO:0000313" key="9">
    <source>
        <dbReference type="EMBL" id="TNL97673.1"/>
    </source>
</evidence>
<sequence>MPLVEHLKELRLRLIYSVLAFFAAGVLGFIWYQTAPPGIAPLGEIMRGPYCSLPPEFRADFTGDGECRLLATSPFEMFLLRLRVSALVGIILSSPIWLYQIWAFITPGLHKNERRWTFTFVSLAVILFVTGAVMAYFVIDMGLYFLLTIGEEAQVAALTGKEYYGFVLAFVVIFGACFEVPLIIVMLNILGILEYRSVRGKRRIIWVITYVIAAPISPGGDPFSMLALGTSVGLLIELAFQFCKWNDKRRGVSLDDDLADLDDEKASELDYQPEPIEPANPTAPVTKANFDDVL</sequence>
<keyword evidence="7" id="KW-0813">Transport</keyword>
<dbReference type="HAMAP" id="MF_00902">
    <property type="entry name" value="TatC"/>
    <property type="match status" value="1"/>
</dbReference>
<name>A0A5C4U588_9CORY</name>
<evidence type="ECO:0000256" key="2">
    <source>
        <dbReference type="ARBA" id="ARBA00022692"/>
    </source>
</evidence>
<evidence type="ECO:0000256" key="4">
    <source>
        <dbReference type="ARBA" id="ARBA00022989"/>
    </source>
</evidence>
<evidence type="ECO:0000256" key="8">
    <source>
        <dbReference type="SAM" id="MobiDB-lite"/>
    </source>
</evidence>
<feature type="transmembrane region" description="Helical" evidence="7">
    <location>
        <begin position="84"/>
        <end position="105"/>
    </location>
</feature>
<comment type="subcellular location">
    <subcellularLocation>
        <location evidence="7">Cell membrane</location>
        <topology evidence="7">Multi-pass membrane protein</topology>
    </subcellularLocation>
    <subcellularLocation>
        <location evidence="1">Membrane</location>
        <topology evidence="1">Multi-pass membrane protein</topology>
    </subcellularLocation>
</comment>
<dbReference type="AlphaFoldDB" id="A0A5C4U588"/>
<evidence type="ECO:0000256" key="3">
    <source>
        <dbReference type="ARBA" id="ARBA00022927"/>
    </source>
</evidence>
<dbReference type="EMBL" id="VDHJ01000007">
    <property type="protein sequence ID" value="TNL97673.1"/>
    <property type="molecule type" value="Genomic_DNA"/>
</dbReference>
<dbReference type="PRINTS" id="PR01840">
    <property type="entry name" value="TATCFAMILY"/>
</dbReference>
<keyword evidence="2 7" id="KW-0812">Transmembrane</keyword>
<accession>A0A5C4U588</accession>
<evidence type="ECO:0000256" key="1">
    <source>
        <dbReference type="ARBA" id="ARBA00004141"/>
    </source>
</evidence>
<keyword evidence="5 7" id="KW-0811">Translocation</keyword>
<keyword evidence="6 7" id="KW-0472">Membrane</keyword>
<comment type="subunit">
    <text evidence="7">The Tat system comprises two distinct complexes: a TatABC complex, containing multiple copies of TatA, TatB and TatC subunits, and a separate TatA complex, containing only TatA subunits. Substrates initially bind to the TatABC complex, which probably triggers association of the separate TatA complex to form the active translocon.</text>
</comment>
<evidence type="ECO:0000256" key="6">
    <source>
        <dbReference type="ARBA" id="ARBA00023136"/>
    </source>
</evidence>
<gene>
    <name evidence="7 9" type="primary">tatC</name>
    <name evidence="9" type="ORF">FHE74_05885</name>
</gene>
<evidence type="ECO:0000313" key="10">
    <source>
        <dbReference type="Proteomes" id="UP000312032"/>
    </source>
</evidence>
<evidence type="ECO:0000256" key="5">
    <source>
        <dbReference type="ARBA" id="ARBA00023010"/>
    </source>
</evidence>
<comment type="caution">
    <text evidence="7">Lacks conserved residue(s) required for the propagation of feature annotation.</text>
</comment>
<comment type="similarity">
    <text evidence="7">Belongs to the TatC family.</text>
</comment>
<dbReference type="OrthoDB" id="9777044at2"/>
<dbReference type="GO" id="GO:0043953">
    <property type="term" value="P:protein transport by the Tat complex"/>
    <property type="evidence" value="ECO:0007669"/>
    <property type="project" value="UniProtKB-UniRule"/>
</dbReference>
<protein>
    <recommendedName>
        <fullName evidence="7">Sec-independent protein translocase protein TatC</fullName>
    </recommendedName>
</protein>
<dbReference type="Proteomes" id="UP000312032">
    <property type="component" value="Unassembled WGS sequence"/>
</dbReference>
<dbReference type="PANTHER" id="PTHR30371:SF0">
    <property type="entry name" value="SEC-INDEPENDENT PROTEIN TRANSLOCASE PROTEIN TATC, CHLOROPLASTIC-RELATED"/>
    <property type="match status" value="1"/>
</dbReference>
<dbReference type="Pfam" id="PF00902">
    <property type="entry name" value="TatC"/>
    <property type="match status" value="1"/>
</dbReference>
<proteinExistence type="inferred from homology"/>
<dbReference type="GO" id="GO:0033281">
    <property type="term" value="C:TAT protein transport complex"/>
    <property type="evidence" value="ECO:0007669"/>
    <property type="project" value="UniProtKB-UniRule"/>
</dbReference>
<feature type="region of interest" description="Disordered" evidence="8">
    <location>
        <begin position="267"/>
        <end position="294"/>
    </location>
</feature>
<dbReference type="NCBIfam" id="TIGR00945">
    <property type="entry name" value="tatC"/>
    <property type="match status" value="1"/>
</dbReference>
<keyword evidence="3 7" id="KW-0653">Protein transport</keyword>
<dbReference type="GO" id="GO:0009977">
    <property type="term" value="F:proton motive force dependent protein transmembrane transporter activity"/>
    <property type="evidence" value="ECO:0007669"/>
    <property type="project" value="TreeGrafter"/>
</dbReference>